<dbReference type="GO" id="GO:0022857">
    <property type="term" value="F:transmembrane transporter activity"/>
    <property type="evidence" value="ECO:0007669"/>
    <property type="project" value="InterPro"/>
</dbReference>
<evidence type="ECO:0000313" key="8">
    <source>
        <dbReference type="EMBL" id="SSA38693.1"/>
    </source>
</evidence>
<dbReference type="PROSITE" id="PS50850">
    <property type="entry name" value="MFS"/>
    <property type="match status" value="1"/>
</dbReference>
<feature type="transmembrane region" description="Helical" evidence="5">
    <location>
        <begin position="98"/>
        <end position="117"/>
    </location>
</feature>
<dbReference type="Gene3D" id="1.20.1250.20">
    <property type="entry name" value="MFS general substrate transporter like domains"/>
    <property type="match status" value="2"/>
</dbReference>
<dbReference type="PANTHER" id="PTHR23514:SF13">
    <property type="entry name" value="INNER MEMBRANE PROTEIN YBJJ"/>
    <property type="match status" value="1"/>
</dbReference>
<dbReference type="InterPro" id="IPR020846">
    <property type="entry name" value="MFS_dom"/>
</dbReference>
<dbReference type="InterPro" id="IPR011701">
    <property type="entry name" value="MFS"/>
</dbReference>
<feature type="transmembrane region" description="Helical" evidence="5">
    <location>
        <begin position="129"/>
        <end position="153"/>
    </location>
</feature>
<dbReference type="EMBL" id="UETC01000001">
    <property type="protein sequence ID" value="SSA38693.1"/>
    <property type="molecule type" value="Genomic_DNA"/>
</dbReference>
<dbReference type="SUPFAM" id="SSF103473">
    <property type="entry name" value="MFS general substrate transporter"/>
    <property type="match status" value="1"/>
</dbReference>
<name>A0A2Y9C3Z5_9RHOB</name>
<accession>A0A2Y9C3Z5</accession>
<feature type="transmembrane region" description="Helical" evidence="5">
    <location>
        <begin position="353"/>
        <end position="371"/>
    </location>
</feature>
<dbReference type="GO" id="GO:0016020">
    <property type="term" value="C:membrane"/>
    <property type="evidence" value="ECO:0007669"/>
    <property type="project" value="UniProtKB-SubCell"/>
</dbReference>
<feature type="transmembrane region" description="Helical" evidence="5">
    <location>
        <begin position="199"/>
        <end position="219"/>
    </location>
</feature>
<dbReference type="Proteomes" id="UP000251571">
    <property type="component" value="Unassembled WGS sequence"/>
</dbReference>
<dbReference type="RefSeq" id="WP_109562973.1">
    <property type="nucleotide sequence ID" value="NZ_QGDJ01000001.1"/>
</dbReference>
<protein>
    <submittedName>
        <fullName evidence="7">MFS transporter</fullName>
    </submittedName>
    <submittedName>
        <fullName evidence="8">Major Facilitator Superfamily protein</fullName>
    </submittedName>
</protein>
<feature type="transmembrane region" description="Helical" evidence="5">
    <location>
        <begin position="239"/>
        <end position="256"/>
    </location>
</feature>
<proteinExistence type="predicted"/>
<evidence type="ECO:0000313" key="10">
    <source>
        <dbReference type="Proteomes" id="UP000251571"/>
    </source>
</evidence>
<organism evidence="8 10">
    <name type="scientific">Jannaschia seohaensis</name>
    <dbReference type="NCBI Taxonomy" id="475081"/>
    <lineage>
        <taxon>Bacteria</taxon>
        <taxon>Pseudomonadati</taxon>
        <taxon>Pseudomonadota</taxon>
        <taxon>Alphaproteobacteria</taxon>
        <taxon>Rhodobacterales</taxon>
        <taxon>Roseobacteraceae</taxon>
        <taxon>Jannaschia</taxon>
    </lineage>
</organism>
<feature type="transmembrane region" description="Helical" evidence="5">
    <location>
        <begin position="70"/>
        <end position="92"/>
    </location>
</feature>
<dbReference type="InterPro" id="IPR036259">
    <property type="entry name" value="MFS_trans_sf"/>
</dbReference>
<keyword evidence="3 5" id="KW-1133">Transmembrane helix</keyword>
<evidence type="ECO:0000256" key="3">
    <source>
        <dbReference type="ARBA" id="ARBA00022989"/>
    </source>
</evidence>
<evidence type="ECO:0000313" key="9">
    <source>
        <dbReference type="Proteomes" id="UP000245839"/>
    </source>
</evidence>
<dbReference type="OrthoDB" id="5526080at2"/>
<dbReference type="InterPro" id="IPR051788">
    <property type="entry name" value="MFS_Transporter"/>
</dbReference>
<feature type="transmembrane region" description="Helical" evidence="5">
    <location>
        <begin position="326"/>
        <end position="347"/>
    </location>
</feature>
<feature type="transmembrane region" description="Helical" evidence="5">
    <location>
        <begin position="159"/>
        <end position="178"/>
    </location>
</feature>
<comment type="subcellular location">
    <subcellularLocation>
        <location evidence="1">Membrane</location>
        <topology evidence="1">Multi-pass membrane protein</topology>
    </subcellularLocation>
</comment>
<dbReference type="Proteomes" id="UP000245839">
    <property type="component" value="Unassembled WGS sequence"/>
</dbReference>
<feature type="transmembrane region" description="Helical" evidence="5">
    <location>
        <begin position="44"/>
        <end position="63"/>
    </location>
</feature>
<reference evidence="7 9" key="2">
    <citation type="submission" date="2018-03" db="EMBL/GenBank/DDBJ databases">
        <title>Genomic Encyclopedia of Archaeal and Bacterial Type Strains, Phase II (KMG-II): from individual species to whole genera.</title>
        <authorList>
            <person name="Goeker M."/>
        </authorList>
    </citation>
    <scope>NUCLEOTIDE SEQUENCE [LARGE SCALE GENOMIC DNA]</scope>
    <source>
        <strain evidence="7 9">DSM 25227</strain>
    </source>
</reference>
<evidence type="ECO:0000256" key="2">
    <source>
        <dbReference type="ARBA" id="ARBA00022692"/>
    </source>
</evidence>
<dbReference type="EMBL" id="QGDJ01000001">
    <property type="protein sequence ID" value="PWJ22415.1"/>
    <property type="molecule type" value="Genomic_DNA"/>
</dbReference>
<evidence type="ECO:0000256" key="4">
    <source>
        <dbReference type="ARBA" id="ARBA00023136"/>
    </source>
</evidence>
<reference evidence="8 10" key="1">
    <citation type="submission" date="2016-10" db="EMBL/GenBank/DDBJ databases">
        <authorList>
            <person name="Cai Z."/>
        </authorList>
    </citation>
    <scope>NUCLEOTIDE SEQUENCE [LARGE SCALE GENOMIC DNA]</scope>
    <source>
        <strain evidence="8 10">DSM 25227</strain>
    </source>
</reference>
<feature type="transmembrane region" description="Helical" evidence="5">
    <location>
        <begin position="268"/>
        <end position="286"/>
    </location>
</feature>
<evidence type="ECO:0000259" key="6">
    <source>
        <dbReference type="PROSITE" id="PS50850"/>
    </source>
</evidence>
<evidence type="ECO:0000313" key="7">
    <source>
        <dbReference type="EMBL" id="PWJ22415.1"/>
    </source>
</evidence>
<dbReference type="AlphaFoldDB" id="A0A2Y9C3Z5"/>
<evidence type="ECO:0000256" key="1">
    <source>
        <dbReference type="ARBA" id="ARBA00004141"/>
    </source>
</evidence>
<dbReference type="Pfam" id="PF07690">
    <property type="entry name" value="MFS_1"/>
    <property type="match status" value="1"/>
</dbReference>
<sequence>MSILSALMVSRATVAAFMAVGFTWGCFAAMAPVLKTRIGVDDAIFGLLLLGTALGLTTTLYAAPRFDRAMGVWALPLGAALLAAMATLPGWAGVTAPLLFLSLLVLGGFSGLLDVVMNARVSEVEARTGLSLMNVNHAMFSVAYAISALVTGAMREAGLAPEAIFAVTGLMILATVPFQKTEVAPPPPEHETGDVRLPLPLVAICGTMVLIAFMGEATVEAWSALHIERTLGGGAAEGAFGPAMLGITMAVGRFSGQAVAARLSELTVIRIATGFAVAGVLIAAAAPSPIWAYFGFGLQGLGVSVIGPMGLALAGRLSPAHKRTAVIARVAIIGFTGFFLAPALMGLGAEAFGLRWAFAGVALLLAVNWPLSYSRQVAPTRP</sequence>
<dbReference type="PANTHER" id="PTHR23514">
    <property type="entry name" value="BYPASS OF STOP CODON PROTEIN 6"/>
    <property type="match status" value="1"/>
</dbReference>
<feature type="transmembrane region" description="Helical" evidence="5">
    <location>
        <begin position="292"/>
        <end position="314"/>
    </location>
</feature>
<feature type="domain" description="Major facilitator superfamily (MFS) profile" evidence="6">
    <location>
        <begin position="201"/>
        <end position="382"/>
    </location>
</feature>
<keyword evidence="9" id="KW-1185">Reference proteome</keyword>
<evidence type="ECO:0000256" key="5">
    <source>
        <dbReference type="SAM" id="Phobius"/>
    </source>
</evidence>
<gene>
    <name evidence="7" type="ORF">BCF38_101828</name>
    <name evidence="8" type="ORF">SAMN05421539_101828</name>
</gene>
<keyword evidence="2 5" id="KW-0812">Transmembrane</keyword>
<keyword evidence="4 5" id="KW-0472">Membrane</keyword>